<dbReference type="PANTHER" id="PTHR12768:SF4">
    <property type="entry name" value="BECLIN-1"/>
    <property type="match status" value="1"/>
</dbReference>
<dbReference type="GO" id="GO:0034272">
    <property type="term" value="C:phosphatidylinositol 3-kinase complex, class III, type II"/>
    <property type="evidence" value="ECO:0007669"/>
    <property type="project" value="TreeGrafter"/>
</dbReference>
<sequence>MTQHLTAMQQHISQSQCQSQSRWQQKEYDTTKINDINDDSINDDNDNGNDEENEIHELRKRLESIRIQRRRIHESKYKECMKQQDRLLERLNIRRRDRNEIIHEYSSAWKGRDSVCLFLDCAKRWNVVNDCFYIWIDGRNEFATINGCRLGGEAFPLPSELLVSARRQQQQQQQQQDDNNNNNNNNHNQTSSRSKWVPTAASISTTEINGNNNNVDSSSLSSQQHQHKQLPPRRRLLGFFSGGNNDTTNASTALPFQKKISSMISTPQLPIRVRVRVPWLEVNAALGHACLLLRILQESSSKNGGVGMKFTHELHPIGATSKIGIRFDKSVTASAANGVLAAAAGLSSIYNATSTTSPPYVQPVVYNLFFEESSGFNSFFKNNFRNFNWALQAFLQCIAEAAAQQKDKTIAIPHVIRHYKQSSTTNKNNTETTTTNNNNNNNSIGINDLNGGEWTIGGLSICYPSQQQVAAVVGNNSNNGSGNNNGMTTTSSIALEWTRACRYLLTDLKWLIAYAAKHVDR</sequence>
<dbReference type="OrthoDB" id="20368at2759"/>
<proteinExistence type="inferred from homology"/>
<feature type="compositionally biased region" description="Low complexity" evidence="2">
    <location>
        <begin position="9"/>
        <end position="23"/>
    </location>
</feature>
<dbReference type="Pfam" id="PF04111">
    <property type="entry name" value="APG6"/>
    <property type="match status" value="1"/>
</dbReference>
<accession>A0A1E7FSC9</accession>
<feature type="compositionally biased region" description="Low complexity" evidence="2">
    <location>
        <begin position="168"/>
        <end position="189"/>
    </location>
</feature>
<dbReference type="KEGG" id="fcy:FRACYDRAFT_234674"/>
<feature type="region of interest" description="Disordered" evidence="2">
    <location>
        <begin position="1"/>
        <end position="51"/>
    </location>
</feature>
<feature type="compositionally biased region" description="Low complexity" evidence="2">
    <location>
        <begin position="424"/>
        <end position="442"/>
    </location>
</feature>
<reference evidence="4 5" key="1">
    <citation type="submission" date="2016-09" db="EMBL/GenBank/DDBJ databases">
        <title>Extensive genetic diversity and differential bi-allelic expression allows diatom success in the polar Southern Ocean.</title>
        <authorList>
            <consortium name="DOE Joint Genome Institute"/>
            <person name="Mock T."/>
            <person name="Otillar R.P."/>
            <person name="Strauss J."/>
            <person name="Dupont C."/>
            <person name="Frickenhaus S."/>
            <person name="Maumus F."/>
            <person name="Mcmullan M."/>
            <person name="Sanges R."/>
            <person name="Schmutz J."/>
            <person name="Toseland A."/>
            <person name="Valas R."/>
            <person name="Veluchamy A."/>
            <person name="Ward B.J."/>
            <person name="Allen A."/>
            <person name="Barry K."/>
            <person name="Falciatore A."/>
            <person name="Ferrante M."/>
            <person name="Fortunato A.E."/>
            <person name="Gloeckner G."/>
            <person name="Gruber A."/>
            <person name="Hipkin R."/>
            <person name="Janech M."/>
            <person name="Kroth P."/>
            <person name="Leese F."/>
            <person name="Lindquist E."/>
            <person name="Lyon B.R."/>
            <person name="Martin J."/>
            <person name="Mayer C."/>
            <person name="Parker M."/>
            <person name="Quesneville H."/>
            <person name="Raymond J."/>
            <person name="Uhlig C."/>
            <person name="Valentin K.U."/>
            <person name="Worden A.Z."/>
            <person name="Armbrust E.V."/>
            <person name="Bowler C."/>
            <person name="Green B."/>
            <person name="Moulton V."/>
            <person name="Van Oosterhout C."/>
            <person name="Grigoriev I."/>
        </authorList>
    </citation>
    <scope>NUCLEOTIDE SEQUENCE [LARGE SCALE GENOMIC DNA]</scope>
    <source>
        <strain evidence="4 5">CCMP1102</strain>
    </source>
</reference>
<feature type="compositionally biased region" description="Acidic residues" evidence="2">
    <location>
        <begin position="36"/>
        <end position="51"/>
    </location>
</feature>
<feature type="region of interest" description="Disordered" evidence="2">
    <location>
        <begin position="421"/>
        <end position="444"/>
    </location>
</feature>
<dbReference type="GO" id="GO:0000407">
    <property type="term" value="C:phagophore assembly site"/>
    <property type="evidence" value="ECO:0007669"/>
    <property type="project" value="TreeGrafter"/>
</dbReference>
<evidence type="ECO:0000256" key="1">
    <source>
        <dbReference type="ARBA" id="ARBA00005965"/>
    </source>
</evidence>
<evidence type="ECO:0000313" key="5">
    <source>
        <dbReference type="Proteomes" id="UP000095751"/>
    </source>
</evidence>
<gene>
    <name evidence="4" type="ORF">FRACYDRAFT_234674</name>
</gene>
<dbReference type="InterPro" id="IPR040455">
    <property type="entry name" value="Atg6_BARA"/>
</dbReference>
<dbReference type="GO" id="GO:0000045">
    <property type="term" value="P:autophagosome assembly"/>
    <property type="evidence" value="ECO:0007669"/>
    <property type="project" value="TreeGrafter"/>
</dbReference>
<dbReference type="GO" id="GO:0006995">
    <property type="term" value="P:cellular response to nitrogen starvation"/>
    <property type="evidence" value="ECO:0007669"/>
    <property type="project" value="TreeGrafter"/>
</dbReference>
<protein>
    <recommendedName>
        <fullName evidence="3">Atg6 BARA domain-containing protein</fullName>
    </recommendedName>
</protein>
<feature type="region of interest" description="Disordered" evidence="2">
    <location>
        <begin position="164"/>
        <end position="230"/>
    </location>
</feature>
<dbReference type="GO" id="GO:0030674">
    <property type="term" value="F:protein-macromolecule adaptor activity"/>
    <property type="evidence" value="ECO:0007669"/>
    <property type="project" value="TreeGrafter"/>
</dbReference>
<keyword evidence="5" id="KW-1185">Reference proteome</keyword>
<evidence type="ECO:0000259" key="3">
    <source>
        <dbReference type="Pfam" id="PF04111"/>
    </source>
</evidence>
<dbReference type="InParanoid" id="A0A1E7FSC9"/>
<feature type="compositionally biased region" description="Low complexity" evidence="2">
    <location>
        <begin position="209"/>
        <end position="222"/>
    </location>
</feature>
<dbReference type="GO" id="GO:0034271">
    <property type="term" value="C:phosphatidylinositol 3-kinase complex, class III, type I"/>
    <property type="evidence" value="ECO:0007669"/>
    <property type="project" value="TreeGrafter"/>
</dbReference>
<name>A0A1E7FSC9_9STRA</name>
<dbReference type="Proteomes" id="UP000095751">
    <property type="component" value="Unassembled WGS sequence"/>
</dbReference>
<feature type="domain" description="Atg6 BARA" evidence="3">
    <location>
        <begin position="274"/>
        <end position="421"/>
    </location>
</feature>
<dbReference type="AlphaFoldDB" id="A0A1E7FSC9"/>
<evidence type="ECO:0000313" key="4">
    <source>
        <dbReference type="EMBL" id="OEU21046.1"/>
    </source>
</evidence>
<evidence type="ECO:0000256" key="2">
    <source>
        <dbReference type="SAM" id="MobiDB-lite"/>
    </source>
</evidence>
<dbReference type="GO" id="GO:0043548">
    <property type="term" value="F:phosphatidylinositol 3-kinase binding"/>
    <property type="evidence" value="ECO:0007669"/>
    <property type="project" value="TreeGrafter"/>
</dbReference>
<organism evidence="4 5">
    <name type="scientific">Fragilariopsis cylindrus CCMP1102</name>
    <dbReference type="NCBI Taxonomy" id="635003"/>
    <lineage>
        <taxon>Eukaryota</taxon>
        <taxon>Sar</taxon>
        <taxon>Stramenopiles</taxon>
        <taxon>Ochrophyta</taxon>
        <taxon>Bacillariophyta</taxon>
        <taxon>Bacillariophyceae</taxon>
        <taxon>Bacillariophycidae</taxon>
        <taxon>Bacillariales</taxon>
        <taxon>Bacillariaceae</taxon>
        <taxon>Fragilariopsis</taxon>
    </lineage>
</organism>
<dbReference type="InterPro" id="IPR038274">
    <property type="entry name" value="Atg6/Beclin_C_sf"/>
</dbReference>
<dbReference type="GO" id="GO:0000423">
    <property type="term" value="P:mitophagy"/>
    <property type="evidence" value="ECO:0007669"/>
    <property type="project" value="TreeGrafter"/>
</dbReference>
<dbReference type="EMBL" id="KV784354">
    <property type="protein sequence ID" value="OEU21046.1"/>
    <property type="molecule type" value="Genomic_DNA"/>
</dbReference>
<dbReference type="PANTHER" id="PTHR12768">
    <property type="entry name" value="BECLIN 1"/>
    <property type="match status" value="1"/>
</dbReference>
<dbReference type="InterPro" id="IPR007243">
    <property type="entry name" value="Atg6/Beclin"/>
</dbReference>
<dbReference type="Gene3D" id="1.10.418.40">
    <property type="entry name" value="Autophagy protein 6/Beclin 1"/>
    <property type="match status" value="3"/>
</dbReference>
<comment type="similarity">
    <text evidence="1">Belongs to the beclin family.</text>
</comment>
<dbReference type="GO" id="GO:0045324">
    <property type="term" value="P:late endosome to vacuole transport"/>
    <property type="evidence" value="ECO:0007669"/>
    <property type="project" value="TreeGrafter"/>
</dbReference>